<sequence>GNFWWDYGTTSNPIGTRPYKEYNTTLGVDQIYYGGDDFPLIETNYTVTFNETGLASGASWSVSLGGTTRASLTSTIVFTEVNGSYAYSIPAVGALVASPSHGTVTVSGVPLTLDIAFAPPPTYSVTFAETGLPTGTTWTLTVGGHAGSSNTNAYATTLVNGTYNYTINAAVGFSPTPASGTLTVQGLPISVSIVYSPPPTYAVTFAESGLASGTNWSVTFNGVASSSVTSTIVFTVPDNSYLYSVGAVTGYSASPSSGTVTVNGAAVNVAVTFTSTGPTTYAVTFAETGLPTGMGWSIALSNGNDLTGSTPNLVADLSNGTYSYTVGNVTGYLSQPTQGTVTVAGIAQTVSIQFGALPTSGYVTFVELGLPNGTSWNVTIGGVVHSSTTAIINLTLPFGTYTYTIGNVSGYSYSVTSLSPTSPITVSASNPIVGVGVVYTQNPTTSSSGLSTLDWILIGVVVVIVIVGLVAALLMRRRGGSAAPAKSSTPPPPPPQTPANSPEGESTYGGGKA</sequence>
<evidence type="ECO:0008006" key="4">
    <source>
        <dbReference type="Google" id="ProtNLM"/>
    </source>
</evidence>
<organism evidence="3">
    <name type="scientific">mine drainage metagenome</name>
    <dbReference type="NCBI Taxonomy" id="410659"/>
    <lineage>
        <taxon>unclassified sequences</taxon>
        <taxon>metagenomes</taxon>
        <taxon>ecological metagenomes</taxon>
    </lineage>
</organism>
<keyword evidence="2" id="KW-1133">Transmembrane helix</keyword>
<dbReference type="EMBL" id="AUZZ01006189">
    <property type="protein sequence ID" value="EQD47082.1"/>
    <property type="molecule type" value="Genomic_DNA"/>
</dbReference>
<feature type="transmembrane region" description="Helical" evidence="2">
    <location>
        <begin position="455"/>
        <end position="475"/>
    </location>
</feature>
<feature type="region of interest" description="Disordered" evidence="1">
    <location>
        <begin position="481"/>
        <end position="513"/>
    </location>
</feature>
<gene>
    <name evidence="3" type="ORF">B2A_08589</name>
</gene>
<reference evidence="3" key="2">
    <citation type="journal article" date="2014" name="ISME J.">
        <title>Microbial stratification in low pH oxic and suboxic macroscopic growths along an acid mine drainage.</title>
        <authorList>
            <person name="Mendez-Garcia C."/>
            <person name="Mesa V."/>
            <person name="Sprenger R.R."/>
            <person name="Richter M."/>
            <person name="Diez M.S."/>
            <person name="Solano J."/>
            <person name="Bargiela R."/>
            <person name="Golyshina O.V."/>
            <person name="Manteca A."/>
            <person name="Ramos J.L."/>
            <person name="Gallego J.R."/>
            <person name="Llorente I."/>
            <person name="Martins Dos Santos V.A."/>
            <person name="Jensen O.N."/>
            <person name="Pelaez A.I."/>
            <person name="Sanchez J."/>
            <person name="Ferrer M."/>
        </authorList>
    </citation>
    <scope>NUCLEOTIDE SEQUENCE</scope>
</reference>
<protein>
    <recommendedName>
        <fullName evidence="4">Thermopsin</fullName>
    </recommendedName>
</protein>
<feature type="non-terminal residue" evidence="3">
    <location>
        <position position="1"/>
    </location>
</feature>
<evidence type="ECO:0000313" key="3">
    <source>
        <dbReference type="EMBL" id="EQD47082.1"/>
    </source>
</evidence>
<proteinExistence type="predicted"/>
<keyword evidence="2" id="KW-0472">Membrane</keyword>
<reference evidence="3" key="1">
    <citation type="submission" date="2013-08" db="EMBL/GenBank/DDBJ databases">
        <authorList>
            <person name="Mendez C."/>
            <person name="Richter M."/>
            <person name="Ferrer M."/>
            <person name="Sanchez J."/>
        </authorList>
    </citation>
    <scope>NUCLEOTIDE SEQUENCE</scope>
</reference>
<evidence type="ECO:0000256" key="1">
    <source>
        <dbReference type="SAM" id="MobiDB-lite"/>
    </source>
</evidence>
<dbReference type="AlphaFoldDB" id="T0ZRJ1"/>
<name>T0ZRJ1_9ZZZZ</name>
<comment type="caution">
    <text evidence="3">The sequence shown here is derived from an EMBL/GenBank/DDBJ whole genome shotgun (WGS) entry which is preliminary data.</text>
</comment>
<accession>T0ZRJ1</accession>
<evidence type="ECO:0000256" key="2">
    <source>
        <dbReference type="SAM" id="Phobius"/>
    </source>
</evidence>
<keyword evidence="2" id="KW-0812">Transmembrane</keyword>